<feature type="non-terminal residue" evidence="1">
    <location>
        <position position="1"/>
    </location>
</feature>
<evidence type="ECO:0000313" key="1">
    <source>
        <dbReference type="EMBL" id="CAG7726228.1"/>
    </source>
</evidence>
<accession>A0A8J2NU35</accession>
<comment type="caution">
    <text evidence="1">The sequence shown here is derived from an EMBL/GenBank/DDBJ whole genome shotgun (WGS) entry which is preliminary data.</text>
</comment>
<sequence length="28" mass="3250">MDALFRIESLKDLQNIISKRGKSNVEML</sequence>
<dbReference type="AlphaFoldDB" id="A0A8J2NU35"/>
<name>A0A8J2NU35_9HEXA</name>
<gene>
    <name evidence="1" type="ORF">AFUS01_LOCUS15148</name>
</gene>
<protein>
    <submittedName>
        <fullName evidence="1">Uncharacterized protein</fullName>
    </submittedName>
</protein>
<evidence type="ECO:0000313" key="2">
    <source>
        <dbReference type="Proteomes" id="UP000708208"/>
    </source>
</evidence>
<dbReference type="Proteomes" id="UP000708208">
    <property type="component" value="Unassembled WGS sequence"/>
</dbReference>
<proteinExistence type="predicted"/>
<dbReference type="EMBL" id="CAJVCH010132525">
    <property type="protein sequence ID" value="CAG7726228.1"/>
    <property type="molecule type" value="Genomic_DNA"/>
</dbReference>
<keyword evidence="2" id="KW-1185">Reference proteome</keyword>
<organism evidence="1 2">
    <name type="scientific">Allacma fusca</name>
    <dbReference type="NCBI Taxonomy" id="39272"/>
    <lineage>
        <taxon>Eukaryota</taxon>
        <taxon>Metazoa</taxon>
        <taxon>Ecdysozoa</taxon>
        <taxon>Arthropoda</taxon>
        <taxon>Hexapoda</taxon>
        <taxon>Collembola</taxon>
        <taxon>Symphypleona</taxon>
        <taxon>Sminthuridae</taxon>
        <taxon>Allacma</taxon>
    </lineage>
</organism>
<reference evidence="1" key="1">
    <citation type="submission" date="2021-06" db="EMBL/GenBank/DDBJ databases">
        <authorList>
            <person name="Hodson N. C."/>
            <person name="Mongue J. A."/>
            <person name="Jaron S. K."/>
        </authorList>
    </citation>
    <scope>NUCLEOTIDE SEQUENCE</scope>
</reference>